<dbReference type="Proteomes" id="UP000007879">
    <property type="component" value="Unassembled WGS sequence"/>
</dbReference>
<reference evidence="1" key="2">
    <citation type="submission" date="2024-06" db="UniProtKB">
        <authorList>
            <consortium name="EnsemblMetazoa"/>
        </authorList>
    </citation>
    <scope>IDENTIFICATION</scope>
</reference>
<dbReference type="KEGG" id="aqu:109584806"/>
<dbReference type="GeneID" id="109584806"/>
<sequence length="140" mass="16594">MKTFYEKNIKQAITFIRQMGANVQNSIRYLFQNTFQKQLRDTLAELKTENGWLTSIEQDALEILKMLEMYYPIYVYETAKMIYNSSSDHWYHPPVTTLSAQGMYWTCTWRHLEDGLMDRIVLSSKSGDMSCYVARVFKED</sequence>
<evidence type="ECO:0000313" key="2">
    <source>
        <dbReference type="Proteomes" id="UP000007879"/>
    </source>
</evidence>
<accession>A0AAN0JHG9</accession>
<proteinExistence type="predicted"/>
<keyword evidence="2" id="KW-1185">Reference proteome</keyword>
<protein>
    <submittedName>
        <fullName evidence="1">Uncharacterized protein</fullName>
    </submittedName>
</protein>
<evidence type="ECO:0000313" key="1">
    <source>
        <dbReference type="EnsemblMetazoa" id="XP_019856241.1"/>
    </source>
</evidence>
<dbReference type="EnsemblMetazoa" id="XM_020000682.1">
    <property type="protein sequence ID" value="XP_019856241.1"/>
    <property type="gene ID" value="LOC109584806"/>
</dbReference>
<dbReference type="RefSeq" id="XP_019856241.1">
    <property type="nucleotide sequence ID" value="XM_020000682.1"/>
</dbReference>
<organism evidence="1 2">
    <name type="scientific">Amphimedon queenslandica</name>
    <name type="common">Sponge</name>
    <dbReference type="NCBI Taxonomy" id="400682"/>
    <lineage>
        <taxon>Eukaryota</taxon>
        <taxon>Metazoa</taxon>
        <taxon>Porifera</taxon>
        <taxon>Demospongiae</taxon>
        <taxon>Heteroscleromorpha</taxon>
        <taxon>Haplosclerida</taxon>
        <taxon>Niphatidae</taxon>
        <taxon>Amphimedon</taxon>
    </lineage>
</organism>
<dbReference type="AlphaFoldDB" id="A0AAN0JHG9"/>
<name>A0AAN0JHG9_AMPQE</name>
<reference evidence="2" key="1">
    <citation type="journal article" date="2010" name="Nature">
        <title>The Amphimedon queenslandica genome and the evolution of animal complexity.</title>
        <authorList>
            <person name="Srivastava M."/>
            <person name="Simakov O."/>
            <person name="Chapman J."/>
            <person name="Fahey B."/>
            <person name="Gauthier M.E."/>
            <person name="Mitros T."/>
            <person name="Richards G.S."/>
            <person name="Conaco C."/>
            <person name="Dacre M."/>
            <person name="Hellsten U."/>
            <person name="Larroux C."/>
            <person name="Putnam N.H."/>
            <person name="Stanke M."/>
            <person name="Adamska M."/>
            <person name="Darling A."/>
            <person name="Degnan S.M."/>
            <person name="Oakley T.H."/>
            <person name="Plachetzki D.C."/>
            <person name="Zhai Y."/>
            <person name="Adamski M."/>
            <person name="Calcino A."/>
            <person name="Cummins S.F."/>
            <person name="Goodstein D.M."/>
            <person name="Harris C."/>
            <person name="Jackson D.J."/>
            <person name="Leys S.P."/>
            <person name="Shu S."/>
            <person name="Woodcroft B.J."/>
            <person name="Vervoort M."/>
            <person name="Kosik K.S."/>
            <person name="Manning G."/>
            <person name="Degnan B.M."/>
            <person name="Rokhsar D.S."/>
        </authorList>
    </citation>
    <scope>NUCLEOTIDE SEQUENCE [LARGE SCALE GENOMIC DNA]</scope>
</reference>